<accession>A0A099GH76</accession>
<comment type="caution">
    <text evidence="2">The sequence shown here is derived from an EMBL/GenBank/DDBJ whole genome shotgun (WGS) entry which is preliminary data.</text>
</comment>
<reference evidence="2 3" key="2">
    <citation type="submission" date="2014-10" db="EMBL/GenBank/DDBJ databases">
        <title>Paracoccus sanguinis sp. nov., isolated from clinical specimens of New York State patients.</title>
        <authorList>
            <person name="Mingle L.A."/>
            <person name="Cole J.A."/>
            <person name="Lapierre P."/>
            <person name="Musser K.A."/>
        </authorList>
    </citation>
    <scope>NUCLEOTIDE SEQUENCE [LARGE SCALE GENOMIC DNA]</scope>
    <source>
        <strain evidence="2 3">5503</strain>
    </source>
</reference>
<dbReference type="RefSeq" id="WP_036709557.1">
    <property type="nucleotide sequence ID" value="NZ_JRKQ01000042.1"/>
</dbReference>
<evidence type="ECO:0000313" key="3">
    <source>
        <dbReference type="Proteomes" id="UP000029858"/>
    </source>
</evidence>
<dbReference type="AlphaFoldDB" id="A0A099GH76"/>
<gene>
    <name evidence="2" type="ORF">IX56_09395</name>
</gene>
<sequence length="112" mass="12154">MIRPAIAAFLLCASPALADDVYHMDGARNNCRFGPGGEGIVSVGPGTLSLTETHYERVSERKPLADGWYRATWACMSEGTECGRSVIDLRITPRRIDVRLDGTTLSAQRCPG</sequence>
<feature type="signal peptide" evidence="1">
    <location>
        <begin position="1"/>
        <end position="18"/>
    </location>
</feature>
<organism evidence="2 3">
    <name type="scientific">Paracoccus sanguinis</name>
    <dbReference type="NCBI Taxonomy" id="1545044"/>
    <lineage>
        <taxon>Bacteria</taxon>
        <taxon>Pseudomonadati</taxon>
        <taxon>Pseudomonadota</taxon>
        <taxon>Alphaproteobacteria</taxon>
        <taxon>Rhodobacterales</taxon>
        <taxon>Paracoccaceae</taxon>
        <taxon>Paracoccus</taxon>
    </lineage>
</organism>
<keyword evidence="1" id="KW-0732">Signal</keyword>
<name>A0A099GH76_9RHOB</name>
<evidence type="ECO:0000256" key="1">
    <source>
        <dbReference type="SAM" id="SignalP"/>
    </source>
</evidence>
<evidence type="ECO:0000313" key="2">
    <source>
        <dbReference type="EMBL" id="KGJ22210.1"/>
    </source>
</evidence>
<protein>
    <submittedName>
        <fullName evidence="2">Uncharacterized protein</fullName>
    </submittedName>
</protein>
<proteinExistence type="predicted"/>
<dbReference type="EMBL" id="JRKQ01000042">
    <property type="protein sequence ID" value="KGJ22210.1"/>
    <property type="molecule type" value="Genomic_DNA"/>
</dbReference>
<reference evidence="2 3" key="1">
    <citation type="submission" date="2014-09" db="EMBL/GenBank/DDBJ databases">
        <authorList>
            <person name="McGinnis J.M."/>
            <person name="Wolfgang W.J."/>
        </authorList>
    </citation>
    <scope>NUCLEOTIDE SEQUENCE [LARGE SCALE GENOMIC DNA]</scope>
    <source>
        <strain evidence="2 3">5503</strain>
    </source>
</reference>
<dbReference type="Proteomes" id="UP000029858">
    <property type="component" value="Unassembled WGS sequence"/>
</dbReference>
<feature type="chain" id="PRO_5001955167" evidence="1">
    <location>
        <begin position="19"/>
        <end position="112"/>
    </location>
</feature>